<dbReference type="OrthoDB" id="1882251at2759"/>
<dbReference type="AlphaFoldDB" id="A0A1E5V1Q6"/>
<dbReference type="STRING" id="888268.A0A1E5V1Q6"/>
<gene>
    <name evidence="1" type="ORF">BAE44_0020035</name>
</gene>
<dbReference type="Proteomes" id="UP000095767">
    <property type="component" value="Unassembled WGS sequence"/>
</dbReference>
<organism evidence="1 2">
    <name type="scientific">Dichanthelium oligosanthes</name>
    <dbReference type="NCBI Taxonomy" id="888268"/>
    <lineage>
        <taxon>Eukaryota</taxon>
        <taxon>Viridiplantae</taxon>
        <taxon>Streptophyta</taxon>
        <taxon>Embryophyta</taxon>
        <taxon>Tracheophyta</taxon>
        <taxon>Spermatophyta</taxon>
        <taxon>Magnoliopsida</taxon>
        <taxon>Liliopsida</taxon>
        <taxon>Poales</taxon>
        <taxon>Poaceae</taxon>
        <taxon>PACMAD clade</taxon>
        <taxon>Panicoideae</taxon>
        <taxon>Panicodae</taxon>
        <taxon>Paniceae</taxon>
        <taxon>Dichantheliinae</taxon>
        <taxon>Dichanthelium</taxon>
    </lineage>
</organism>
<dbReference type="PANTHER" id="PTHR33527">
    <property type="entry name" value="OS07G0274300 PROTEIN"/>
    <property type="match status" value="1"/>
</dbReference>
<protein>
    <submittedName>
        <fullName evidence="1">Uncharacterized protein</fullName>
    </submittedName>
</protein>
<sequence length="70" mass="7851">MSCGVFGPCVETVMVKKVAPGQRPVYGRVVLRSAAMIPVVLDRKQTAKFLIKGRHLWARIYVPSSRLFYA</sequence>
<keyword evidence="2" id="KW-1185">Reference proteome</keyword>
<evidence type="ECO:0000313" key="1">
    <source>
        <dbReference type="EMBL" id="OEL18945.1"/>
    </source>
</evidence>
<evidence type="ECO:0000313" key="2">
    <source>
        <dbReference type="Proteomes" id="UP000095767"/>
    </source>
</evidence>
<dbReference type="EMBL" id="LWDX02055107">
    <property type="protein sequence ID" value="OEL18945.1"/>
    <property type="molecule type" value="Genomic_DNA"/>
</dbReference>
<proteinExistence type="predicted"/>
<comment type="caution">
    <text evidence="1">The sequence shown here is derived from an EMBL/GenBank/DDBJ whole genome shotgun (WGS) entry which is preliminary data.</text>
</comment>
<accession>A0A1E5V1Q6</accession>
<dbReference type="PANTHER" id="PTHR33527:SF53">
    <property type="entry name" value="OS10G0561000 PROTEIN"/>
    <property type="match status" value="1"/>
</dbReference>
<reference evidence="1 2" key="1">
    <citation type="submission" date="2016-09" db="EMBL/GenBank/DDBJ databases">
        <title>The draft genome of Dichanthelium oligosanthes: A C3 panicoid grass species.</title>
        <authorList>
            <person name="Studer A.J."/>
            <person name="Schnable J.C."/>
            <person name="Brutnell T.P."/>
        </authorList>
    </citation>
    <scope>NUCLEOTIDE SEQUENCE [LARGE SCALE GENOMIC DNA]</scope>
    <source>
        <strain evidence="2">cv. Kellogg 1175</strain>
        <tissue evidence="1">Leaf</tissue>
    </source>
</reference>
<name>A0A1E5V1Q6_9POAL</name>